<feature type="transmembrane region" description="Helical" evidence="1">
    <location>
        <begin position="88"/>
        <end position="105"/>
    </location>
</feature>
<dbReference type="InterPro" id="IPR054331">
    <property type="entry name" value="LiaF_TM"/>
</dbReference>
<evidence type="ECO:0000259" key="2">
    <source>
        <dbReference type="Pfam" id="PF22570"/>
    </source>
</evidence>
<evidence type="ECO:0000313" key="3">
    <source>
        <dbReference type="EMBL" id="HFI90193.1"/>
    </source>
</evidence>
<evidence type="ECO:0000313" key="4">
    <source>
        <dbReference type="EMBL" id="HGT49124.1"/>
    </source>
</evidence>
<feature type="transmembrane region" description="Helical" evidence="1">
    <location>
        <begin position="63"/>
        <end position="82"/>
    </location>
</feature>
<proteinExistence type="predicted"/>
<dbReference type="EMBL" id="DSVI01000026">
    <property type="protein sequence ID" value="HGT49124.1"/>
    <property type="molecule type" value="Genomic_DNA"/>
</dbReference>
<dbReference type="EMBL" id="DSUJ01000003">
    <property type="protein sequence ID" value="HFI90193.1"/>
    <property type="molecule type" value="Genomic_DNA"/>
</dbReference>
<gene>
    <name evidence="3" type="ORF">ENS31_01535</name>
    <name evidence="4" type="ORF">ENS56_13890</name>
</gene>
<evidence type="ECO:0000256" key="1">
    <source>
        <dbReference type="SAM" id="Phobius"/>
    </source>
</evidence>
<feature type="transmembrane region" description="Helical" evidence="1">
    <location>
        <begin position="36"/>
        <end position="56"/>
    </location>
</feature>
<dbReference type="AlphaFoldDB" id="A0A7V2ZHP0"/>
<feature type="domain" description="LiaF transmembrane" evidence="2">
    <location>
        <begin position="13"/>
        <end position="110"/>
    </location>
</feature>
<accession>A0A7V2ZHP0</accession>
<dbReference type="Pfam" id="PF22570">
    <property type="entry name" value="LiaF-TM"/>
    <property type="match status" value="1"/>
</dbReference>
<reference evidence="3" key="1">
    <citation type="journal article" date="2020" name="mSystems">
        <title>Genome- and Community-Level Interaction Insights into Carbon Utilization and Element Cycling Functions of Hydrothermarchaeota in Hydrothermal Sediment.</title>
        <authorList>
            <person name="Zhou Z."/>
            <person name="Liu Y."/>
            <person name="Xu W."/>
            <person name="Pan J."/>
            <person name="Luo Z.H."/>
            <person name="Li M."/>
        </authorList>
    </citation>
    <scope>NUCLEOTIDE SEQUENCE [LARGE SCALE GENOMIC DNA]</scope>
    <source>
        <strain evidence="3">SpSt-479</strain>
        <strain evidence="4">SpSt-500</strain>
    </source>
</reference>
<sequence>MENINNKTDRRMWLGGAFIVLGFLFFLNSLDILDFSISRIIFSWPFFFLIIGVFIAINTNKKLLGGILSGLGAIFLIPRIFPSVDYDGTIVFAILFIALGLYIILNRREKEKVEFDQERKDYIDDVAIFGGGNKVITSDNFKGGNITAVFGGSEINLKGCKLAEGTNVIDVLCVFGGTTLIVPQDWNIVLNITPIFGGFSNKLIKDPNAIPDQNKTLIIKGLVVFGGGEIKSYF</sequence>
<keyword evidence="1" id="KW-0812">Transmembrane</keyword>
<keyword evidence="1" id="KW-1133">Transmembrane helix</keyword>
<dbReference type="PANTHER" id="PTHR40763:SF5">
    <property type="entry name" value="MEMBRANE PROTEIN"/>
    <property type="match status" value="1"/>
</dbReference>
<name>A0A7V2ZHP0_9BACT</name>
<protein>
    <recommendedName>
        <fullName evidence="2">LiaF transmembrane domain-containing protein</fullName>
    </recommendedName>
</protein>
<dbReference type="PANTHER" id="PTHR40763">
    <property type="entry name" value="MEMBRANE PROTEIN-RELATED"/>
    <property type="match status" value="1"/>
</dbReference>
<feature type="transmembrane region" description="Helical" evidence="1">
    <location>
        <begin position="12"/>
        <end position="30"/>
    </location>
</feature>
<comment type="caution">
    <text evidence="3">The sequence shown here is derived from an EMBL/GenBank/DDBJ whole genome shotgun (WGS) entry which is preliminary data.</text>
</comment>
<keyword evidence="1" id="KW-0472">Membrane</keyword>
<organism evidence="3">
    <name type="scientific">Ignavibacterium album</name>
    <dbReference type="NCBI Taxonomy" id="591197"/>
    <lineage>
        <taxon>Bacteria</taxon>
        <taxon>Pseudomonadati</taxon>
        <taxon>Ignavibacteriota</taxon>
        <taxon>Ignavibacteria</taxon>
        <taxon>Ignavibacteriales</taxon>
        <taxon>Ignavibacteriaceae</taxon>
        <taxon>Ignavibacterium</taxon>
    </lineage>
</organism>